<organism evidence="1 2">
    <name type="scientific">Cucurbitaria berberidis CBS 394.84</name>
    <dbReference type="NCBI Taxonomy" id="1168544"/>
    <lineage>
        <taxon>Eukaryota</taxon>
        <taxon>Fungi</taxon>
        <taxon>Dikarya</taxon>
        <taxon>Ascomycota</taxon>
        <taxon>Pezizomycotina</taxon>
        <taxon>Dothideomycetes</taxon>
        <taxon>Pleosporomycetidae</taxon>
        <taxon>Pleosporales</taxon>
        <taxon>Pleosporineae</taxon>
        <taxon>Cucurbitariaceae</taxon>
        <taxon>Cucurbitaria</taxon>
    </lineage>
</organism>
<evidence type="ECO:0000313" key="1">
    <source>
        <dbReference type="EMBL" id="KAF1847376.1"/>
    </source>
</evidence>
<dbReference type="RefSeq" id="XP_040789939.1">
    <property type="nucleotide sequence ID" value="XM_040927418.1"/>
</dbReference>
<comment type="caution">
    <text evidence="1">The sequence shown here is derived from an EMBL/GenBank/DDBJ whole genome shotgun (WGS) entry which is preliminary data.</text>
</comment>
<dbReference type="GeneID" id="63844671"/>
<dbReference type="OrthoDB" id="3933435at2759"/>
<proteinExistence type="predicted"/>
<feature type="non-terminal residue" evidence="1">
    <location>
        <position position="220"/>
    </location>
</feature>
<protein>
    <submittedName>
        <fullName evidence="1">Uncharacterized protein</fullName>
    </submittedName>
</protein>
<dbReference type="EMBL" id="ML976615">
    <property type="protein sequence ID" value="KAF1847376.1"/>
    <property type="molecule type" value="Genomic_DNA"/>
</dbReference>
<accession>A0A9P4GLP7</accession>
<dbReference type="AlphaFoldDB" id="A0A9P4GLP7"/>
<sequence length="220" mass="24907">MCNVIVFQFTCQHTLRLRRSRCKGTKHKVTKTSIKAACNAASFLTISLRLDCGPCQHESWESTWRLKLERAKTFLDRLSDQNMPGTEEIATLVKDLENQYIAAAWDARTMFAQAPKPSVTRVGISEYKKARSPLLHEVRPEDVVEPDSGKTWAEMDENDYDGDYIASTDPIHPVSTDYSHPLDNDDGSWILNHLSPEELESPKTDVAVDFDGSTWSWGDD</sequence>
<reference evidence="1" key="1">
    <citation type="submission" date="2020-01" db="EMBL/GenBank/DDBJ databases">
        <authorList>
            <consortium name="DOE Joint Genome Institute"/>
            <person name="Haridas S."/>
            <person name="Albert R."/>
            <person name="Binder M."/>
            <person name="Bloem J."/>
            <person name="Labutti K."/>
            <person name="Salamov A."/>
            <person name="Andreopoulos B."/>
            <person name="Baker S.E."/>
            <person name="Barry K."/>
            <person name="Bills G."/>
            <person name="Bluhm B.H."/>
            <person name="Cannon C."/>
            <person name="Castanera R."/>
            <person name="Culley D.E."/>
            <person name="Daum C."/>
            <person name="Ezra D."/>
            <person name="Gonzalez J.B."/>
            <person name="Henrissat B."/>
            <person name="Kuo A."/>
            <person name="Liang C."/>
            <person name="Lipzen A."/>
            <person name="Lutzoni F."/>
            <person name="Magnuson J."/>
            <person name="Mondo S."/>
            <person name="Nolan M."/>
            <person name="Ohm R."/>
            <person name="Pangilinan J."/>
            <person name="Park H.-J."/>
            <person name="Ramirez L."/>
            <person name="Alfaro M."/>
            <person name="Sun H."/>
            <person name="Tritt A."/>
            <person name="Yoshinaga Y."/>
            <person name="Zwiers L.-H."/>
            <person name="Turgeon B.G."/>
            <person name="Goodwin S.B."/>
            <person name="Spatafora J.W."/>
            <person name="Crous P.W."/>
            <person name="Grigoriev I.V."/>
        </authorList>
    </citation>
    <scope>NUCLEOTIDE SEQUENCE</scope>
    <source>
        <strain evidence="1">CBS 394.84</strain>
    </source>
</reference>
<dbReference type="Proteomes" id="UP000800039">
    <property type="component" value="Unassembled WGS sequence"/>
</dbReference>
<evidence type="ECO:0000313" key="2">
    <source>
        <dbReference type="Proteomes" id="UP000800039"/>
    </source>
</evidence>
<gene>
    <name evidence="1" type="ORF">K460DRAFT_255723</name>
</gene>
<keyword evidence="2" id="KW-1185">Reference proteome</keyword>
<name>A0A9P4GLP7_9PLEO</name>